<organism evidence="1 2">
    <name type="scientific">Brevundimonas vesicularis</name>
    <name type="common">Pseudomonas vesicularis</name>
    <dbReference type="NCBI Taxonomy" id="41276"/>
    <lineage>
        <taxon>Bacteria</taxon>
        <taxon>Pseudomonadati</taxon>
        <taxon>Pseudomonadota</taxon>
        <taxon>Alphaproteobacteria</taxon>
        <taxon>Caulobacterales</taxon>
        <taxon>Caulobacteraceae</taxon>
        <taxon>Brevundimonas</taxon>
    </lineage>
</organism>
<dbReference type="AlphaFoldDB" id="A0A7W9FSX4"/>
<proteinExistence type="predicted"/>
<accession>A0A7W9FSX4</accession>
<evidence type="ECO:0000313" key="2">
    <source>
        <dbReference type="Proteomes" id="UP000556201"/>
    </source>
</evidence>
<protein>
    <submittedName>
        <fullName evidence="1">Uncharacterized protein</fullName>
    </submittedName>
</protein>
<reference evidence="1 2" key="1">
    <citation type="submission" date="2020-08" db="EMBL/GenBank/DDBJ databases">
        <title>Functional genomics of gut bacteria from endangered species of beetles.</title>
        <authorList>
            <person name="Carlos-Shanley C."/>
        </authorList>
    </citation>
    <scope>NUCLEOTIDE SEQUENCE [LARGE SCALE GENOMIC DNA]</scope>
    <source>
        <strain evidence="1 2">S00192</strain>
    </source>
</reference>
<dbReference type="EMBL" id="JACHLJ010000001">
    <property type="protein sequence ID" value="MBB5770947.1"/>
    <property type="molecule type" value="Genomic_DNA"/>
</dbReference>
<name>A0A7W9FSX4_BREVE</name>
<evidence type="ECO:0000313" key="1">
    <source>
        <dbReference type="EMBL" id="MBB5770947.1"/>
    </source>
</evidence>
<gene>
    <name evidence="1" type="ORF">HNP47_000916</name>
</gene>
<dbReference type="Proteomes" id="UP000556201">
    <property type="component" value="Unassembled WGS sequence"/>
</dbReference>
<comment type="caution">
    <text evidence="1">The sequence shown here is derived from an EMBL/GenBank/DDBJ whole genome shotgun (WGS) entry which is preliminary data.</text>
</comment>
<sequence>MVSTGLSSTRTQMERFAVVVLLPVFFTLSRLNTQLTMINSVSLLG</sequence>